<dbReference type="OrthoDB" id="9789125at2"/>
<reference evidence="4" key="1">
    <citation type="journal article" date="2010" name="Stand. Genomic Sci.">
        <title>Complete genome sequence of Syntrophothermus lipocalidus type strain (TGB-C1T).</title>
        <authorList>
            <consortium name="US DOE Joint Genome Institute (JGI-PGF)"/>
            <person name="Djao O."/>
            <person name="Zhang X."/>
            <person name="Lucas S."/>
            <person name="Lapidus A."/>
            <person name="Glavina Del Rio T."/>
            <person name="Nolan M."/>
            <person name="Tice H."/>
            <person name="Cheng J."/>
            <person name="Han C."/>
            <person name="Tapia R."/>
            <person name="Goodwin L."/>
            <person name="Pitluck S."/>
            <person name="Liolios K."/>
            <person name="Ivanova N."/>
            <person name="Mavromatis K."/>
            <person name="Mikhailova N."/>
            <person name="Ovchinnikova G."/>
            <person name="Pati A."/>
            <person name="Brambilla E."/>
            <person name="Chen A."/>
            <person name="Palaniappan K."/>
            <person name="Land M."/>
            <person name="Hauser L."/>
            <person name="Chang Y."/>
            <person name="Jeffries C."/>
            <person name="Rohde M."/>
            <person name="Sikorski J."/>
            <person name="Spring S."/>
            <person name="Goker M."/>
            <person name="Detter J."/>
            <person name="Woyke T."/>
            <person name="Bristow J."/>
            <person name="Eisen J."/>
            <person name="Markowitz V."/>
            <person name="Hugenholtz P."/>
            <person name="Kyrpides N."/>
            <person name="Klenk H."/>
        </authorList>
    </citation>
    <scope>NUCLEOTIDE SEQUENCE [LARGE SCALE GENOMIC DNA]</scope>
    <source>
        <strain evidence="4">DSM 12680 / TGB-C1</strain>
    </source>
</reference>
<evidence type="ECO:0000313" key="4">
    <source>
        <dbReference type="Proteomes" id="UP000000378"/>
    </source>
</evidence>
<dbReference type="eggNOG" id="COG1014">
    <property type="taxonomic scope" value="Bacteria"/>
</dbReference>
<protein>
    <submittedName>
        <fullName evidence="3">Pyruvate/ketoisovalerate oxidoreductase</fullName>
    </submittedName>
</protein>
<dbReference type="Pfam" id="PF01558">
    <property type="entry name" value="POR"/>
    <property type="match status" value="1"/>
</dbReference>
<dbReference type="InterPro" id="IPR002869">
    <property type="entry name" value="Pyrv_flavodox_OxRed_cen"/>
</dbReference>
<dbReference type="STRING" id="643648.Slip_1381"/>
<keyword evidence="4" id="KW-1185">Reference proteome</keyword>
<feature type="domain" description="Pyruvate/ketoisovalerate oxidoreductase catalytic" evidence="2">
    <location>
        <begin position="15"/>
        <end position="191"/>
    </location>
</feature>
<name>D7CN59_SYNLT</name>
<keyword evidence="3" id="KW-0670">Pyruvate</keyword>
<evidence type="ECO:0000259" key="2">
    <source>
        <dbReference type="Pfam" id="PF01558"/>
    </source>
</evidence>
<organism evidence="3 4">
    <name type="scientific">Syntrophothermus lipocalidus (strain DSM 12680 / TGB-C1)</name>
    <dbReference type="NCBI Taxonomy" id="643648"/>
    <lineage>
        <taxon>Bacteria</taxon>
        <taxon>Bacillati</taxon>
        <taxon>Bacillota</taxon>
        <taxon>Clostridia</taxon>
        <taxon>Eubacteriales</taxon>
        <taxon>Syntrophomonadaceae</taxon>
        <taxon>Syntrophothermus</taxon>
    </lineage>
</organism>
<sequence>MAGQAVTSVMIVGVGGQGTLLTSRVLARVAVKLGHDVKVSEVHGMAQRGGSVVSQVRFGPKVYSPIIKRGDADIVLAFEKLEAARWLGYLKQGGLLIINDERVDPLPVMSGEAKYPEDIAQKLCQVVPNSVLVDATGIAVDCGSAKAANMVLVGLLSSVMDIDPELVEEAIRELVSPAVLDLNLRAFHEGRAFWGNRASTAYIG</sequence>
<dbReference type="KEGG" id="slp:Slip_1381"/>
<reference evidence="3 4" key="2">
    <citation type="journal article" date="2010" name="Stand. Genomic Sci.">
        <title>Complete genome sequence of Syntrophothermus lipocalidus type strain (TGB-C1).</title>
        <authorList>
            <person name="Djao O.D."/>
            <person name="Zhang X."/>
            <person name="Lucas S."/>
            <person name="Lapidus A."/>
            <person name="Del Rio T.G."/>
            <person name="Nolan M."/>
            <person name="Tice H."/>
            <person name="Cheng J.F."/>
            <person name="Han C."/>
            <person name="Tapia R."/>
            <person name="Goodwin L."/>
            <person name="Pitluck S."/>
            <person name="Liolios K."/>
            <person name="Ivanova N."/>
            <person name="Mavromatis K."/>
            <person name="Mikhailova N."/>
            <person name="Ovchinnikova G."/>
            <person name="Pati A."/>
            <person name="Brambilla E."/>
            <person name="Chen A."/>
            <person name="Palaniappan K."/>
            <person name="Land M."/>
            <person name="Hauser L."/>
            <person name="Chang Y.J."/>
            <person name="Jeffries C.D."/>
            <person name="Rohde M."/>
            <person name="Sikorski J."/>
            <person name="Spring S."/>
            <person name="Goker M."/>
            <person name="Detter J.C."/>
            <person name="Woyke T."/>
            <person name="Bristow J."/>
            <person name="Eisen J.A."/>
            <person name="Markowitz V."/>
            <person name="Hugenholtz P."/>
            <person name="Kyrpides N.C."/>
            <person name="Klenk H.P."/>
        </authorList>
    </citation>
    <scope>NUCLEOTIDE SEQUENCE [LARGE SCALE GENOMIC DNA]</scope>
    <source>
        <strain evidence="4">DSM 12680 / TGB-C1</strain>
    </source>
</reference>
<dbReference type="EMBL" id="CP002048">
    <property type="protein sequence ID" value="ADI02144.1"/>
    <property type="molecule type" value="Genomic_DNA"/>
</dbReference>
<dbReference type="InterPro" id="IPR052198">
    <property type="entry name" value="IorB_Oxidoreductase"/>
</dbReference>
<accession>D7CN59</accession>
<dbReference type="AlphaFoldDB" id="D7CN59"/>
<dbReference type="SUPFAM" id="SSF53323">
    <property type="entry name" value="Pyruvate-ferredoxin oxidoreductase, PFOR, domain III"/>
    <property type="match status" value="1"/>
</dbReference>
<evidence type="ECO:0000256" key="1">
    <source>
        <dbReference type="ARBA" id="ARBA00023002"/>
    </source>
</evidence>
<gene>
    <name evidence="3" type="ordered locus">Slip_1381</name>
</gene>
<dbReference type="NCBIfam" id="NF005325">
    <property type="entry name" value="PRK06853.1-5"/>
    <property type="match status" value="1"/>
</dbReference>
<dbReference type="RefSeq" id="WP_013175546.1">
    <property type="nucleotide sequence ID" value="NC_014220.1"/>
</dbReference>
<keyword evidence="1" id="KW-0560">Oxidoreductase</keyword>
<evidence type="ECO:0000313" key="3">
    <source>
        <dbReference type="EMBL" id="ADI02144.1"/>
    </source>
</evidence>
<dbReference type="InterPro" id="IPR019752">
    <property type="entry name" value="Pyrv/ketoisovalerate_OxRed_cat"/>
</dbReference>
<dbReference type="Gene3D" id="3.40.920.10">
    <property type="entry name" value="Pyruvate-ferredoxin oxidoreductase, PFOR, domain III"/>
    <property type="match status" value="1"/>
</dbReference>
<proteinExistence type="predicted"/>
<dbReference type="PANTHER" id="PTHR43854:SF1">
    <property type="entry name" value="INDOLEPYRUVATE OXIDOREDUCTASE SUBUNIT IORB"/>
    <property type="match status" value="1"/>
</dbReference>
<dbReference type="Proteomes" id="UP000000378">
    <property type="component" value="Chromosome"/>
</dbReference>
<dbReference type="PANTHER" id="PTHR43854">
    <property type="entry name" value="INDOLEPYRUVATE OXIDOREDUCTASE SUBUNIT IORB"/>
    <property type="match status" value="1"/>
</dbReference>
<dbReference type="GO" id="GO:0016903">
    <property type="term" value="F:oxidoreductase activity, acting on the aldehyde or oxo group of donors"/>
    <property type="evidence" value="ECO:0007669"/>
    <property type="project" value="InterPro"/>
</dbReference>
<dbReference type="HOGENOM" id="CLU_087284_1_1_9"/>